<organism evidence="1 2">
    <name type="scientific">Zobellia barbeyronii</name>
    <dbReference type="NCBI Taxonomy" id="2748009"/>
    <lineage>
        <taxon>Bacteria</taxon>
        <taxon>Pseudomonadati</taxon>
        <taxon>Bacteroidota</taxon>
        <taxon>Flavobacteriia</taxon>
        <taxon>Flavobacteriales</taxon>
        <taxon>Flavobacteriaceae</taxon>
        <taxon>Zobellia</taxon>
    </lineage>
</organism>
<dbReference type="Proteomes" id="UP000740413">
    <property type="component" value="Unassembled WGS sequence"/>
</dbReference>
<dbReference type="EMBL" id="JACATN010000004">
    <property type="protein sequence ID" value="MBT2162732.1"/>
    <property type="molecule type" value="Genomic_DNA"/>
</dbReference>
<proteinExistence type="predicted"/>
<sequence length="182" mass="20318">MKILVGILCFTIIYGCGCSDDETINYNLNEFESSAMSTIAQDNIQFINNEQEMQTAKVTVKITENRSLNSSDDDSCVVVLAESQENELIFEDLGRTFTTIIEKRDENKSHIVVADGPGFYGIDSLNTENLEEALADFSSDGYEFNNVFVLNSGSHSGFIIYSPLIGIQFIKNDDGSYLKRME</sequence>
<evidence type="ECO:0000313" key="1">
    <source>
        <dbReference type="EMBL" id="MBT2162732.1"/>
    </source>
</evidence>
<name>A0ABS5WHJ5_9FLAO</name>
<evidence type="ECO:0000313" key="2">
    <source>
        <dbReference type="Proteomes" id="UP000740413"/>
    </source>
</evidence>
<gene>
    <name evidence="1" type="ORF">HW347_15800</name>
</gene>
<dbReference type="RefSeq" id="WP_214612716.1">
    <property type="nucleotide sequence ID" value="NZ_JACATN010000004.1"/>
</dbReference>
<reference evidence="2" key="1">
    <citation type="submission" date="2023-07" db="EMBL/GenBank/DDBJ databases">
        <title>Zobellia barbeyronii sp. nov., a new marine flavobacterium, isolated from green and red algae.</title>
        <authorList>
            <person name="Nedashkovskaya O.I."/>
            <person name="Otstavnykh N."/>
            <person name="Zhukova N."/>
            <person name="Guzev K."/>
            <person name="Chausova V."/>
            <person name="Tekutyeva L."/>
            <person name="Mikhailov V."/>
            <person name="Isaeva M."/>
        </authorList>
    </citation>
    <scope>NUCLEOTIDE SEQUENCE [LARGE SCALE GENOMIC DNA]</scope>
    <source>
        <strain evidence="2">KMM 6746</strain>
    </source>
</reference>
<comment type="caution">
    <text evidence="1">The sequence shown here is derived from an EMBL/GenBank/DDBJ whole genome shotgun (WGS) entry which is preliminary data.</text>
</comment>
<keyword evidence="2" id="KW-1185">Reference proteome</keyword>
<protein>
    <submittedName>
        <fullName evidence="1">Uncharacterized protein</fullName>
    </submittedName>
</protein>
<dbReference type="PROSITE" id="PS51257">
    <property type="entry name" value="PROKAR_LIPOPROTEIN"/>
    <property type="match status" value="1"/>
</dbReference>
<accession>A0ABS5WHJ5</accession>